<keyword evidence="3" id="KW-1185">Reference proteome</keyword>
<dbReference type="RefSeq" id="XP_024584030.1">
    <property type="nucleotide sequence ID" value="XM_024718652.1"/>
</dbReference>
<protein>
    <recommendedName>
        <fullName evidence="4">RxLR-like protein</fullName>
    </recommendedName>
</protein>
<dbReference type="AlphaFoldDB" id="A0A0P1B1Q5"/>
<accession>A0A0P1B1Q5</accession>
<keyword evidence="1" id="KW-0732">Signal</keyword>
<reference evidence="3" key="1">
    <citation type="submission" date="2014-09" db="EMBL/GenBank/DDBJ databases">
        <authorList>
            <person name="Sharma Rahul"/>
            <person name="Thines Marco"/>
        </authorList>
    </citation>
    <scope>NUCLEOTIDE SEQUENCE [LARGE SCALE GENOMIC DNA]</scope>
</reference>
<name>A0A0P1B1Q5_PLAHL</name>
<evidence type="ECO:0000313" key="2">
    <source>
        <dbReference type="EMBL" id="CEG47661.1"/>
    </source>
</evidence>
<evidence type="ECO:0008006" key="4">
    <source>
        <dbReference type="Google" id="ProtNLM"/>
    </source>
</evidence>
<evidence type="ECO:0000313" key="3">
    <source>
        <dbReference type="Proteomes" id="UP000054928"/>
    </source>
</evidence>
<sequence>MMVANIPRSALKFYLVLVLTIRFKYCFNKATEYDHNYCSISFFARKRVDNGRPRCYHNNILFTPWTL</sequence>
<feature type="signal peptide" evidence="1">
    <location>
        <begin position="1"/>
        <end position="26"/>
    </location>
</feature>
<feature type="chain" id="PRO_5006059113" description="RxLR-like protein" evidence="1">
    <location>
        <begin position="27"/>
        <end position="67"/>
    </location>
</feature>
<dbReference type="GeneID" id="36399864"/>
<proteinExistence type="predicted"/>
<organism evidence="2 3">
    <name type="scientific">Plasmopara halstedii</name>
    <name type="common">Downy mildew of sunflower</name>
    <dbReference type="NCBI Taxonomy" id="4781"/>
    <lineage>
        <taxon>Eukaryota</taxon>
        <taxon>Sar</taxon>
        <taxon>Stramenopiles</taxon>
        <taxon>Oomycota</taxon>
        <taxon>Peronosporomycetes</taxon>
        <taxon>Peronosporales</taxon>
        <taxon>Peronosporaceae</taxon>
        <taxon>Plasmopara</taxon>
    </lineage>
</organism>
<dbReference type="Proteomes" id="UP000054928">
    <property type="component" value="Unassembled WGS sequence"/>
</dbReference>
<evidence type="ECO:0000256" key="1">
    <source>
        <dbReference type="SAM" id="SignalP"/>
    </source>
</evidence>
<dbReference type="EMBL" id="CCYD01002664">
    <property type="protein sequence ID" value="CEG47661.1"/>
    <property type="molecule type" value="Genomic_DNA"/>
</dbReference>